<dbReference type="AlphaFoldDB" id="A0A6A3RJI5"/>
<comment type="caution">
    <text evidence="4">The sequence shown here is derived from an EMBL/GenBank/DDBJ whole genome shotgun (WGS) entry which is preliminary data.</text>
</comment>
<accession>A0A6A3RJI5</accession>
<dbReference type="EMBL" id="QXFZ01001034">
    <property type="protein sequence ID" value="KAE9098537.1"/>
    <property type="molecule type" value="Genomic_DNA"/>
</dbReference>
<name>A0A6A3RJI5_9STRA</name>
<evidence type="ECO:0000313" key="7">
    <source>
        <dbReference type="EMBL" id="KAE9189385.1"/>
    </source>
</evidence>
<evidence type="ECO:0000256" key="1">
    <source>
        <dbReference type="SAM" id="SignalP"/>
    </source>
</evidence>
<feature type="chain" id="PRO_5036165859" description="RxLR effector protein" evidence="1">
    <location>
        <begin position="23"/>
        <end position="66"/>
    </location>
</feature>
<dbReference type="EMBL" id="QXGE01002871">
    <property type="protein sequence ID" value="KAE9278610.1"/>
    <property type="molecule type" value="Genomic_DNA"/>
</dbReference>
<evidence type="ECO:0000313" key="12">
    <source>
        <dbReference type="Proteomes" id="UP000437068"/>
    </source>
</evidence>
<keyword evidence="1" id="KW-0732">Signal</keyword>
<dbReference type="EMBL" id="QXGB01002794">
    <property type="protein sequence ID" value="KAE9174949.1"/>
    <property type="molecule type" value="Genomic_DNA"/>
</dbReference>
<evidence type="ECO:0000313" key="16">
    <source>
        <dbReference type="Proteomes" id="UP000476176"/>
    </source>
</evidence>
<dbReference type="Proteomes" id="UP000429523">
    <property type="component" value="Unassembled WGS sequence"/>
</dbReference>
<dbReference type="EMBL" id="QXGC01003224">
    <property type="protein sequence ID" value="KAE9177457.1"/>
    <property type="molecule type" value="Genomic_DNA"/>
</dbReference>
<dbReference type="Proteomes" id="UP000476176">
    <property type="component" value="Unassembled WGS sequence"/>
</dbReference>
<dbReference type="Proteomes" id="UP000437068">
    <property type="component" value="Unassembled WGS sequence"/>
</dbReference>
<feature type="signal peptide" evidence="1">
    <location>
        <begin position="1"/>
        <end position="22"/>
    </location>
</feature>
<dbReference type="Proteomes" id="UP000433483">
    <property type="component" value="Unassembled WGS sequence"/>
</dbReference>
<evidence type="ECO:0000313" key="9">
    <source>
        <dbReference type="EMBL" id="KAE9291065.1"/>
    </source>
</evidence>
<dbReference type="EMBL" id="QXGA01002467">
    <property type="protein sequence ID" value="KAE9097267.1"/>
    <property type="molecule type" value="Genomic_DNA"/>
</dbReference>
<sequence length="66" mass="7305">MMCVKSIYVTVVITALIQSAHTVHVLTIPISTDQPITLNHLLHFNCNFPWHAPARASRVPCDRGPA</sequence>
<dbReference type="Proteomes" id="UP000440367">
    <property type="component" value="Unassembled WGS sequence"/>
</dbReference>
<dbReference type="Proteomes" id="UP000440732">
    <property type="component" value="Unassembled WGS sequence"/>
</dbReference>
<reference evidence="10 11" key="1">
    <citation type="submission" date="2018-08" db="EMBL/GenBank/DDBJ databases">
        <title>Genomic investigation of the strawberry pathogen Phytophthora fragariae indicates pathogenicity is determined by transcriptional variation in three key races.</title>
        <authorList>
            <person name="Adams T.M."/>
            <person name="Armitage A.D."/>
            <person name="Sobczyk M.K."/>
            <person name="Bates H.J."/>
            <person name="Dunwell J.M."/>
            <person name="Nellist C.F."/>
            <person name="Harrison R.J."/>
        </authorList>
    </citation>
    <scope>NUCLEOTIDE SEQUENCE [LARGE SCALE GENOMIC DNA]</scope>
    <source>
        <strain evidence="8 12">A4</strain>
        <strain evidence="7 13">BC-1</strain>
        <strain evidence="6 16">BC-23</strain>
        <strain evidence="5 11">NOV-27</strain>
        <strain evidence="3 14">NOV-5</strain>
        <strain evidence="4 15">NOV-71</strain>
        <strain evidence="9 17">NOV-77</strain>
        <strain evidence="2 10">NOV-9</strain>
    </source>
</reference>
<dbReference type="Proteomes" id="UP000441208">
    <property type="component" value="Unassembled WGS sequence"/>
</dbReference>
<evidence type="ECO:0000313" key="13">
    <source>
        <dbReference type="Proteomes" id="UP000440367"/>
    </source>
</evidence>
<dbReference type="EMBL" id="QXFY01002892">
    <property type="protein sequence ID" value="KAE9291065.1"/>
    <property type="molecule type" value="Genomic_DNA"/>
</dbReference>
<evidence type="ECO:0000313" key="6">
    <source>
        <dbReference type="EMBL" id="KAE9177457.1"/>
    </source>
</evidence>
<keyword evidence="11" id="KW-1185">Reference proteome</keyword>
<evidence type="ECO:0000313" key="3">
    <source>
        <dbReference type="EMBL" id="KAE9097267.1"/>
    </source>
</evidence>
<dbReference type="EMBL" id="QXGF01003230">
    <property type="protein sequence ID" value="KAE8922058.1"/>
    <property type="molecule type" value="Genomic_DNA"/>
</dbReference>
<dbReference type="Proteomes" id="UP000486351">
    <property type="component" value="Unassembled WGS sequence"/>
</dbReference>
<proteinExistence type="predicted"/>
<evidence type="ECO:0000313" key="17">
    <source>
        <dbReference type="Proteomes" id="UP000486351"/>
    </source>
</evidence>
<evidence type="ECO:0008006" key="18">
    <source>
        <dbReference type="Google" id="ProtNLM"/>
    </source>
</evidence>
<evidence type="ECO:0000313" key="15">
    <source>
        <dbReference type="Proteomes" id="UP000441208"/>
    </source>
</evidence>
<organism evidence="4 15">
    <name type="scientific">Phytophthora fragariae</name>
    <dbReference type="NCBI Taxonomy" id="53985"/>
    <lineage>
        <taxon>Eukaryota</taxon>
        <taxon>Sar</taxon>
        <taxon>Stramenopiles</taxon>
        <taxon>Oomycota</taxon>
        <taxon>Peronosporomycetes</taxon>
        <taxon>Peronosporales</taxon>
        <taxon>Peronosporaceae</taxon>
        <taxon>Phytophthora</taxon>
    </lineage>
</organism>
<evidence type="ECO:0000313" key="4">
    <source>
        <dbReference type="EMBL" id="KAE9098537.1"/>
    </source>
</evidence>
<dbReference type="EMBL" id="QXGD01002383">
    <property type="protein sequence ID" value="KAE9189385.1"/>
    <property type="molecule type" value="Genomic_DNA"/>
</dbReference>
<evidence type="ECO:0000313" key="8">
    <source>
        <dbReference type="EMBL" id="KAE9278610.1"/>
    </source>
</evidence>
<evidence type="ECO:0000313" key="5">
    <source>
        <dbReference type="EMBL" id="KAE9174949.1"/>
    </source>
</evidence>
<protein>
    <recommendedName>
        <fullName evidence="18">RxLR effector protein</fullName>
    </recommendedName>
</protein>
<gene>
    <name evidence="8" type="ORF">PF001_g25084</name>
    <name evidence="7" type="ORF">PF002_g25061</name>
    <name evidence="6" type="ORF">PF004_g25769</name>
    <name evidence="5" type="ORF">PF005_g25626</name>
    <name evidence="3" type="ORF">PF006_g23610</name>
    <name evidence="4" type="ORF">PF007_g16225</name>
    <name evidence="9" type="ORF">PF008_g25430</name>
    <name evidence="2" type="ORF">PF009_g27671</name>
</gene>
<evidence type="ECO:0000313" key="14">
    <source>
        <dbReference type="Proteomes" id="UP000440732"/>
    </source>
</evidence>
<evidence type="ECO:0000313" key="2">
    <source>
        <dbReference type="EMBL" id="KAE8922058.1"/>
    </source>
</evidence>
<evidence type="ECO:0000313" key="10">
    <source>
        <dbReference type="Proteomes" id="UP000429523"/>
    </source>
</evidence>
<evidence type="ECO:0000313" key="11">
    <source>
        <dbReference type="Proteomes" id="UP000433483"/>
    </source>
</evidence>